<keyword evidence="4" id="KW-0233">DNA recombination</keyword>
<evidence type="ECO:0000256" key="3">
    <source>
        <dbReference type="ARBA" id="ARBA00023125"/>
    </source>
</evidence>
<dbReference type="Gene3D" id="1.10.443.10">
    <property type="entry name" value="Intergrase catalytic core"/>
    <property type="match status" value="1"/>
</dbReference>
<gene>
    <name evidence="6" type="ORF">E7027_03250</name>
</gene>
<evidence type="ECO:0000259" key="5">
    <source>
        <dbReference type="PROSITE" id="PS51898"/>
    </source>
</evidence>
<reference evidence="6" key="1">
    <citation type="submission" date="2019-04" db="EMBL/GenBank/DDBJ databases">
        <title>Evolution of Biomass-Degrading Anaerobic Consortia Revealed by Metagenomics.</title>
        <authorList>
            <person name="Peng X."/>
        </authorList>
    </citation>
    <scope>NUCLEOTIDE SEQUENCE</scope>
    <source>
        <strain evidence="6">SIG66</strain>
    </source>
</reference>
<dbReference type="PANTHER" id="PTHR30349">
    <property type="entry name" value="PHAGE INTEGRASE-RELATED"/>
    <property type="match status" value="1"/>
</dbReference>
<evidence type="ECO:0000313" key="6">
    <source>
        <dbReference type="EMBL" id="MBE6421137.1"/>
    </source>
</evidence>
<feature type="domain" description="Tyr recombinase" evidence="5">
    <location>
        <begin position="160"/>
        <end position="323"/>
    </location>
</feature>
<keyword evidence="2" id="KW-0229">DNA integration</keyword>
<dbReference type="InterPro" id="IPR004107">
    <property type="entry name" value="Integrase_SAM-like_N"/>
</dbReference>
<dbReference type="Pfam" id="PF14659">
    <property type="entry name" value="Phage_int_SAM_3"/>
    <property type="match status" value="1"/>
</dbReference>
<evidence type="ECO:0000256" key="1">
    <source>
        <dbReference type="ARBA" id="ARBA00008857"/>
    </source>
</evidence>
<evidence type="ECO:0000256" key="2">
    <source>
        <dbReference type="ARBA" id="ARBA00022908"/>
    </source>
</evidence>
<dbReference type="GO" id="GO:0015074">
    <property type="term" value="P:DNA integration"/>
    <property type="evidence" value="ECO:0007669"/>
    <property type="project" value="UniProtKB-KW"/>
</dbReference>
<dbReference type="EMBL" id="SUVG01000003">
    <property type="protein sequence ID" value="MBE6421137.1"/>
    <property type="molecule type" value="Genomic_DNA"/>
</dbReference>
<dbReference type="PROSITE" id="PS51898">
    <property type="entry name" value="TYR_RECOMBINASE"/>
    <property type="match status" value="1"/>
</dbReference>
<proteinExistence type="inferred from homology"/>
<dbReference type="GO" id="GO:0003677">
    <property type="term" value="F:DNA binding"/>
    <property type="evidence" value="ECO:0007669"/>
    <property type="project" value="UniProtKB-KW"/>
</dbReference>
<dbReference type="InterPro" id="IPR010998">
    <property type="entry name" value="Integrase_recombinase_N"/>
</dbReference>
<dbReference type="InterPro" id="IPR002104">
    <property type="entry name" value="Integrase_catalytic"/>
</dbReference>
<dbReference type="SUPFAM" id="SSF56349">
    <property type="entry name" value="DNA breaking-rejoining enzymes"/>
    <property type="match status" value="1"/>
</dbReference>
<sequence length="334" mass="39012">MKIYQNEKGLYGIDYYDETGKRHRHIVATNESAAKEELAKRTNSFYKAKNNPRLMQESQLFKDMAPLFIKHHIELRPSKQTYMAMFEKILGHFGNYTLKEVTPLEVQSFYNQKALETSYANADRYFGIISKFFNCLSDWDKYSGPNPCHKVKKQHDEEPFEPHPINEQEIQKLLPFISDEVRPCVTIGFYTGLRRQELLGLRWENIDFTRKTIFIPKTKTECPRTLGLTSDIERILQGLNPQKSGLVFEKITKDKLKYQLNKACEKSEIGHIRPHDMRHSFAVNFLNRGGTLEHLQRLLGHSKITTTQRYLRFKTGEIASKMMVMDGMIPLNIV</sequence>
<organism evidence="6 7">
    <name type="scientific">Candidatus Avelusimicrobium gallicola</name>
    <dbReference type="NCBI Taxonomy" id="2562704"/>
    <lineage>
        <taxon>Bacteria</taxon>
        <taxon>Pseudomonadati</taxon>
        <taxon>Elusimicrobiota</taxon>
        <taxon>Elusimicrobia</taxon>
        <taxon>Elusimicrobiales</taxon>
        <taxon>Elusimicrobiaceae</taxon>
        <taxon>Candidatus Avelusimicrobium</taxon>
    </lineage>
</organism>
<comment type="similarity">
    <text evidence="1">Belongs to the 'phage' integrase family.</text>
</comment>
<evidence type="ECO:0000256" key="4">
    <source>
        <dbReference type="ARBA" id="ARBA00023172"/>
    </source>
</evidence>
<dbReference type="InterPro" id="IPR013762">
    <property type="entry name" value="Integrase-like_cat_sf"/>
</dbReference>
<dbReference type="AlphaFoldDB" id="A0A928HII9"/>
<dbReference type="PANTHER" id="PTHR30349:SF41">
    <property type="entry name" value="INTEGRASE_RECOMBINASE PROTEIN MJ0367-RELATED"/>
    <property type="match status" value="1"/>
</dbReference>
<dbReference type="Proteomes" id="UP000725649">
    <property type="component" value="Unassembled WGS sequence"/>
</dbReference>
<evidence type="ECO:0000313" key="7">
    <source>
        <dbReference type="Proteomes" id="UP000725649"/>
    </source>
</evidence>
<dbReference type="InterPro" id="IPR011010">
    <property type="entry name" value="DNA_brk_join_enz"/>
</dbReference>
<name>A0A928HII9_9BACT</name>
<dbReference type="CDD" id="cd00796">
    <property type="entry name" value="INT_Rci_Hp1_C"/>
    <property type="match status" value="1"/>
</dbReference>
<dbReference type="Gene3D" id="1.10.150.130">
    <property type="match status" value="1"/>
</dbReference>
<dbReference type="InterPro" id="IPR050090">
    <property type="entry name" value="Tyrosine_recombinase_XerCD"/>
</dbReference>
<accession>A0A928HII9</accession>
<dbReference type="GO" id="GO:0006310">
    <property type="term" value="P:DNA recombination"/>
    <property type="evidence" value="ECO:0007669"/>
    <property type="project" value="UniProtKB-KW"/>
</dbReference>
<keyword evidence="3" id="KW-0238">DNA-binding</keyword>
<protein>
    <submittedName>
        <fullName evidence="6">Site-specific integrase</fullName>
    </submittedName>
</protein>
<dbReference type="Pfam" id="PF00589">
    <property type="entry name" value="Phage_integrase"/>
    <property type="match status" value="1"/>
</dbReference>
<comment type="caution">
    <text evidence="6">The sequence shown here is derived from an EMBL/GenBank/DDBJ whole genome shotgun (WGS) entry which is preliminary data.</text>
</comment>